<evidence type="ECO:0000256" key="1">
    <source>
        <dbReference type="ARBA" id="ARBA00022737"/>
    </source>
</evidence>
<feature type="region of interest" description="Disordered" evidence="5">
    <location>
        <begin position="1048"/>
        <end position="1070"/>
    </location>
</feature>
<feature type="region of interest" description="Disordered" evidence="5">
    <location>
        <begin position="839"/>
        <end position="864"/>
    </location>
</feature>
<dbReference type="InterPro" id="IPR021939">
    <property type="entry name" value="KN_motif"/>
</dbReference>
<keyword evidence="3" id="KW-0175">Coiled coil</keyword>
<dbReference type="PRINTS" id="PR01415">
    <property type="entry name" value="ANKYRIN"/>
</dbReference>
<dbReference type="InterPro" id="IPR047184">
    <property type="entry name" value="KANK1-4"/>
</dbReference>
<feature type="compositionally biased region" description="Basic and acidic residues" evidence="5">
    <location>
        <begin position="1000"/>
        <end position="1023"/>
    </location>
</feature>
<dbReference type="PROSITE" id="PS50297">
    <property type="entry name" value="ANK_REP_REGION"/>
    <property type="match status" value="2"/>
</dbReference>
<dbReference type="GO" id="GO:0005856">
    <property type="term" value="C:cytoskeleton"/>
    <property type="evidence" value="ECO:0007669"/>
    <property type="project" value="TreeGrafter"/>
</dbReference>
<feature type="region of interest" description="Disordered" evidence="5">
    <location>
        <begin position="419"/>
        <end position="438"/>
    </location>
</feature>
<evidence type="ECO:0000313" key="6">
    <source>
        <dbReference type="EMBL" id="KAB7504598.1"/>
    </source>
</evidence>
<feature type="region of interest" description="Disordered" evidence="5">
    <location>
        <begin position="104"/>
        <end position="149"/>
    </location>
</feature>
<protein>
    <submittedName>
        <fullName evidence="6">KN motif and ankyrin repeat domain-containing protein 1</fullName>
    </submittedName>
</protein>
<feature type="compositionally biased region" description="Polar residues" evidence="5">
    <location>
        <begin position="427"/>
        <end position="437"/>
    </location>
</feature>
<feature type="compositionally biased region" description="Basic and acidic residues" evidence="5">
    <location>
        <begin position="841"/>
        <end position="859"/>
    </location>
</feature>
<keyword evidence="2 4" id="KW-0040">ANK repeat</keyword>
<dbReference type="PROSITE" id="PS50088">
    <property type="entry name" value="ANK_REPEAT"/>
    <property type="match status" value="2"/>
</dbReference>
<evidence type="ECO:0000256" key="2">
    <source>
        <dbReference type="ARBA" id="ARBA00023043"/>
    </source>
</evidence>
<feature type="region of interest" description="Disordered" evidence="5">
    <location>
        <begin position="385"/>
        <end position="412"/>
    </location>
</feature>
<dbReference type="PANTHER" id="PTHR24168:SF21">
    <property type="entry name" value="KANK, ISOFORM D"/>
    <property type="match status" value="1"/>
</dbReference>
<dbReference type="PANTHER" id="PTHR24168">
    <property type="entry name" value="KN MOTIF AND ANKYRIN REPEAT DOMAIN-CONTAINING"/>
    <property type="match status" value="1"/>
</dbReference>
<feature type="region of interest" description="Disordered" evidence="5">
    <location>
        <begin position="909"/>
        <end position="938"/>
    </location>
</feature>
<dbReference type="Gene3D" id="1.25.40.20">
    <property type="entry name" value="Ankyrin repeat-containing domain"/>
    <property type="match status" value="1"/>
</dbReference>
<sequence length="1371" mass="151656">MKSSAAEYFRSLSPVKDSSLKSGRCHCCPYGYHIDLDFVRYCQALTQGAKNDNPALVELKRMKKARRRQTKSMEAMLGIAAREEDKAFFKENCITSHNGPETKLSTYECGSTGPVPPPRDKKRFFSPPSPPPRKQSLTHPALRSPPPPDIINSSSLLIHRRNEAASDALNEAVLDFEEILESSKEYPKRRSRIDGYQPYSTIDLLHHTPYSSQGYQYGKGTSRAPSGTTVARSNSLPLLHDANGLSRSTYSTLKEPLGMSQSYTYSNSYSSQSIRDQMATGLSRLKELEEEVKGIPSLKVKINILKEEKRILLEQLRYYQKGHEPPSIPFVIEKDYSFESSLDSETRLETLRKFTIDKERRRVERKRSLSPMRVNLRDFHSYRRARRGSLSEGSDTESAHSNKGQDRSGDKEETRLYISEWNDRSSNDTAKNTSYSLPGTPMIGRKGFRDAAVSCRVLTRDVGVSYVAPRSRSIGTLTDKIEDFYKEVPDKKREIKPKPCMQCFRRNQKTFESRSVGTTTPKHDSGHLSISSLSNESFGSDDLEIKLQELDIHTKNALLAKLGKKSPIISRLSSPQLFPPSLTFDNSTNTEPVLQRDQRLNTTLEMEDIFTREQLNELIEDAKLQWEATQRSKKIVKAVTSDRGTQTIREEPLIKMKPFTHSVGIVAKPITRDAGVSCSSAITAEKKTSAPKVRSIGCGGEVPLPSKPWMKSIGVGDCKITDGCPECSRKKSLPNVRSIGVGDCRLSDVLCEKCKNLHVRNIGVGDSRITDNICKNCKSKQASVATTPEVERRSFGSSGVKICDKCHEAITSVAKDFVGVIGPSPSTAVISQTSKIPRLIDYPKPDEKSPTKPEPELSIRPKSQTLPMSFKEQKVLADVKSIETLSTTSSFSVKTDKPFIRTDEKLTIKPKGDNISSSSSVVSSSLPSIGGSPQVKRVPYSRQETYTKIGSGVEGFVNPAFEELADSKQEGSTEKSKSSSKKEIPEKPKREKSFRKKIEKSRESPEKSRENDAVIKGRAEEKSSSSSSEEDEDAVSFVGSSIITEETSSLRASTDTVNKDRKKAQPSRGMRAALKVLNDSIGKPVRSGQQLTNAINIIQREWFKISSQKDADPHAVEEYMDAFEEYSKGLLHRVVNLSDINGNTAMHYAVSHGNFDVVSVLLDSKVCNINQQNKAGYTAIMLVALAQIKNDAHECVVKKLFESGDVNIKASQHGQTALMLAVSHGRLDMVRMLINAGANANIQDEDGSTALMCSAEHGHLAIVRFLVAQPDTDLYLMDNDGSTALTIAVEAGHKDVGVLLYKQMNLSRGNSPYSSVRGSKRPRTPTMARSAITPPPRNSAPSSPGRSRKSSGIVSPAHTRQSSASLSNLIL</sequence>
<feature type="region of interest" description="Disordered" evidence="5">
    <location>
        <begin position="963"/>
        <end position="1036"/>
    </location>
</feature>
<name>A0A5N5TET9_9CRUS</name>
<keyword evidence="1" id="KW-0677">Repeat</keyword>
<feature type="repeat" description="ANK" evidence="4">
    <location>
        <begin position="1213"/>
        <end position="1245"/>
    </location>
</feature>
<feature type="compositionally biased region" description="Low complexity" evidence="5">
    <location>
        <begin position="915"/>
        <end position="933"/>
    </location>
</feature>
<feature type="region of interest" description="Disordered" evidence="5">
    <location>
        <begin position="1309"/>
        <end position="1371"/>
    </location>
</feature>
<dbReference type="SUPFAM" id="SSF48403">
    <property type="entry name" value="Ankyrin repeat"/>
    <property type="match status" value="1"/>
</dbReference>
<dbReference type="Pfam" id="PF12075">
    <property type="entry name" value="KN_motif"/>
    <property type="match status" value="1"/>
</dbReference>
<evidence type="ECO:0000313" key="7">
    <source>
        <dbReference type="Proteomes" id="UP000326759"/>
    </source>
</evidence>
<dbReference type="Proteomes" id="UP000326759">
    <property type="component" value="Unassembled WGS sequence"/>
</dbReference>
<evidence type="ECO:0000256" key="3">
    <source>
        <dbReference type="ARBA" id="ARBA00023054"/>
    </source>
</evidence>
<dbReference type="FunFam" id="1.25.40.20:FF:000243">
    <property type="entry name" value="Uncharacterized protein, isoform D"/>
    <property type="match status" value="1"/>
</dbReference>
<gene>
    <name evidence="6" type="primary">KANK1</name>
    <name evidence="6" type="ORF">Anas_07761</name>
</gene>
<organism evidence="6 7">
    <name type="scientific">Armadillidium nasatum</name>
    <dbReference type="NCBI Taxonomy" id="96803"/>
    <lineage>
        <taxon>Eukaryota</taxon>
        <taxon>Metazoa</taxon>
        <taxon>Ecdysozoa</taxon>
        <taxon>Arthropoda</taxon>
        <taxon>Crustacea</taxon>
        <taxon>Multicrustacea</taxon>
        <taxon>Malacostraca</taxon>
        <taxon>Eumalacostraca</taxon>
        <taxon>Peracarida</taxon>
        <taxon>Isopoda</taxon>
        <taxon>Oniscidea</taxon>
        <taxon>Crinocheta</taxon>
        <taxon>Armadillidiidae</taxon>
        <taxon>Armadillidium</taxon>
    </lineage>
</organism>
<reference evidence="6 7" key="1">
    <citation type="journal article" date="2019" name="PLoS Biol.">
        <title>Sex chromosomes control vertical transmission of feminizing Wolbachia symbionts in an isopod.</title>
        <authorList>
            <person name="Becking T."/>
            <person name="Chebbi M.A."/>
            <person name="Giraud I."/>
            <person name="Moumen B."/>
            <person name="Laverre T."/>
            <person name="Caubet Y."/>
            <person name="Peccoud J."/>
            <person name="Gilbert C."/>
            <person name="Cordaux R."/>
        </authorList>
    </citation>
    <scope>NUCLEOTIDE SEQUENCE [LARGE SCALE GENOMIC DNA]</scope>
    <source>
        <strain evidence="6">ANa2</strain>
        <tissue evidence="6">Whole body excluding digestive tract and cuticle</tissue>
    </source>
</reference>
<feature type="repeat" description="ANK" evidence="4">
    <location>
        <begin position="1141"/>
        <end position="1163"/>
    </location>
</feature>
<dbReference type="GO" id="GO:0030837">
    <property type="term" value="P:negative regulation of actin filament polymerization"/>
    <property type="evidence" value="ECO:0007669"/>
    <property type="project" value="InterPro"/>
</dbReference>
<proteinExistence type="predicted"/>
<dbReference type="GO" id="GO:0005737">
    <property type="term" value="C:cytoplasm"/>
    <property type="evidence" value="ECO:0007669"/>
    <property type="project" value="TreeGrafter"/>
</dbReference>
<dbReference type="Pfam" id="PF12796">
    <property type="entry name" value="Ank_2"/>
    <property type="match status" value="1"/>
</dbReference>
<keyword evidence="7" id="KW-1185">Reference proteome</keyword>
<dbReference type="EMBL" id="SEYY01002775">
    <property type="protein sequence ID" value="KAB7504598.1"/>
    <property type="molecule type" value="Genomic_DNA"/>
</dbReference>
<dbReference type="OrthoDB" id="5406014at2759"/>
<dbReference type="InterPro" id="IPR036770">
    <property type="entry name" value="Ankyrin_rpt-contain_sf"/>
</dbReference>
<evidence type="ECO:0000256" key="5">
    <source>
        <dbReference type="SAM" id="MobiDB-lite"/>
    </source>
</evidence>
<feature type="compositionally biased region" description="Polar residues" evidence="5">
    <location>
        <begin position="1358"/>
        <end position="1371"/>
    </location>
</feature>
<evidence type="ECO:0000256" key="4">
    <source>
        <dbReference type="PROSITE-ProRule" id="PRU00023"/>
    </source>
</evidence>
<comment type="caution">
    <text evidence="6">The sequence shown here is derived from an EMBL/GenBank/DDBJ whole genome shotgun (WGS) entry which is preliminary data.</text>
</comment>
<feature type="compositionally biased region" description="Basic and acidic residues" evidence="5">
    <location>
        <begin position="965"/>
        <end position="991"/>
    </location>
</feature>
<feature type="compositionally biased region" description="Basic and acidic residues" evidence="5">
    <location>
        <begin position="397"/>
        <end position="412"/>
    </location>
</feature>
<dbReference type="Pfam" id="PF00023">
    <property type="entry name" value="Ank"/>
    <property type="match status" value="1"/>
</dbReference>
<dbReference type="SMART" id="SM00248">
    <property type="entry name" value="ANK"/>
    <property type="match status" value="5"/>
</dbReference>
<accession>A0A5N5TET9</accession>
<dbReference type="InterPro" id="IPR002110">
    <property type="entry name" value="Ankyrin_rpt"/>
</dbReference>